<dbReference type="PANTHER" id="PTHR31832">
    <property type="entry name" value="B-BOX ZINC FINGER PROTEIN 22"/>
    <property type="match status" value="1"/>
</dbReference>
<dbReference type="InterPro" id="IPR051979">
    <property type="entry name" value="B-box_zinc_finger"/>
</dbReference>
<dbReference type="GO" id="GO:0006355">
    <property type="term" value="P:regulation of DNA-templated transcription"/>
    <property type="evidence" value="ECO:0007669"/>
    <property type="project" value="TreeGrafter"/>
</dbReference>
<keyword evidence="2" id="KW-0479">Metal-binding</keyword>
<evidence type="ECO:0000256" key="3">
    <source>
        <dbReference type="ARBA" id="ARBA00022737"/>
    </source>
</evidence>
<evidence type="ECO:0000256" key="5">
    <source>
        <dbReference type="ARBA" id="ARBA00022833"/>
    </source>
</evidence>
<dbReference type="InterPro" id="IPR000315">
    <property type="entry name" value="Znf_B-box"/>
</dbReference>
<evidence type="ECO:0000259" key="11">
    <source>
        <dbReference type="PROSITE" id="PS50119"/>
    </source>
</evidence>
<feature type="domain" description="B box-type" evidence="11">
    <location>
        <begin position="51"/>
        <end position="98"/>
    </location>
</feature>
<evidence type="ECO:0000256" key="6">
    <source>
        <dbReference type="ARBA" id="ARBA00023015"/>
    </source>
</evidence>
<dbReference type="AlphaFoldDB" id="A0AAF0XB33"/>
<evidence type="ECO:0000256" key="8">
    <source>
        <dbReference type="ARBA" id="ARBA00023242"/>
    </source>
</evidence>
<reference evidence="12" key="2">
    <citation type="submission" date="2022-03" db="EMBL/GenBank/DDBJ databases">
        <title>Draft title - Genomic analysis of global carrot germplasm unveils the trajectory of domestication and the origin of high carotenoid orange carrot.</title>
        <authorList>
            <person name="Iorizzo M."/>
            <person name="Ellison S."/>
            <person name="Senalik D."/>
            <person name="Macko-Podgorni A."/>
            <person name="Grzebelus D."/>
            <person name="Bostan H."/>
            <person name="Rolling W."/>
            <person name="Curaba J."/>
            <person name="Simon P."/>
        </authorList>
    </citation>
    <scope>NUCLEOTIDE SEQUENCE</scope>
    <source>
        <tissue evidence="12">Leaf</tissue>
    </source>
</reference>
<keyword evidence="13" id="KW-1185">Reference proteome</keyword>
<evidence type="ECO:0000256" key="1">
    <source>
        <dbReference type="ARBA" id="ARBA00004123"/>
    </source>
</evidence>
<comment type="subcellular location">
    <subcellularLocation>
        <location evidence="1">Nucleus</location>
    </subcellularLocation>
</comment>
<organism evidence="12 13">
    <name type="scientific">Daucus carota subsp. sativus</name>
    <name type="common">Carrot</name>
    <dbReference type="NCBI Taxonomy" id="79200"/>
    <lineage>
        <taxon>Eukaryota</taxon>
        <taxon>Viridiplantae</taxon>
        <taxon>Streptophyta</taxon>
        <taxon>Embryophyta</taxon>
        <taxon>Tracheophyta</taxon>
        <taxon>Spermatophyta</taxon>
        <taxon>Magnoliopsida</taxon>
        <taxon>eudicotyledons</taxon>
        <taxon>Gunneridae</taxon>
        <taxon>Pentapetalae</taxon>
        <taxon>asterids</taxon>
        <taxon>campanulids</taxon>
        <taxon>Apiales</taxon>
        <taxon>Apiaceae</taxon>
        <taxon>Apioideae</taxon>
        <taxon>Scandiceae</taxon>
        <taxon>Daucinae</taxon>
        <taxon>Daucus</taxon>
        <taxon>Daucus sect. Daucus</taxon>
    </lineage>
</organism>
<keyword evidence="7" id="KW-0804">Transcription</keyword>
<sequence length="289" mass="31540">MKILCVVCEVREATVWCCGDEAPLCYGCDQNVHTANKLASRHHRVSLVETTSSPKCDICQEAVAFFFCREDRALLCSRCDLAVHSLNIHVSAHQRFLVPGVKAELEPIKQSPVTPSSVKNCAEKQTSSKMVQKACPGEHVQPIRNIATNGLASAEACVSEGIPERELTDIFGYTGFGKNPDEDLVPSWRVDANLDADDNVVEAWIAHHTQGNIESSSAVDENHSLTSAWTEEPSQAWAVPELTLDTVELDSATVCVPDVSYSLVNQENGSGLGRKRKRHIETGSQGRGQ</sequence>
<dbReference type="PANTHER" id="PTHR31832:SF68">
    <property type="entry name" value="B-BOX ZINC FINGER PROTEIN 22"/>
    <property type="match status" value="1"/>
</dbReference>
<keyword evidence="8" id="KW-0539">Nucleus</keyword>
<evidence type="ECO:0000256" key="4">
    <source>
        <dbReference type="ARBA" id="ARBA00022771"/>
    </source>
</evidence>
<reference evidence="12" key="1">
    <citation type="journal article" date="2016" name="Nat. Genet.">
        <title>A high-quality carrot genome assembly provides new insights into carotenoid accumulation and asterid genome evolution.</title>
        <authorList>
            <person name="Iorizzo M."/>
            <person name="Ellison S."/>
            <person name="Senalik D."/>
            <person name="Zeng P."/>
            <person name="Satapoomin P."/>
            <person name="Huang J."/>
            <person name="Bowman M."/>
            <person name="Iovene M."/>
            <person name="Sanseverino W."/>
            <person name="Cavagnaro P."/>
            <person name="Yildiz M."/>
            <person name="Macko-Podgorni A."/>
            <person name="Moranska E."/>
            <person name="Grzebelus E."/>
            <person name="Grzebelus D."/>
            <person name="Ashrafi H."/>
            <person name="Zheng Z."/>
            <person name="Cheng S."/>
            <person name="Spooner D."/>
            <person name="Van Deynze A."/>
            <person name="Simon P."/>
        </authorList>
    </citation>
    <scope>NUCLEOTIDE SEQUENCE</scope>
    <source>
        <tissue evidence="12">Leaf</tissue>
    </source>
</reference>
<feature type="region of interest" description="Disordered" evidence="10">
    <location>
        <begin position="266"/>
        <end position="289"/>
    </location>
</feature>
<keyword evidence="5" id="KW-0862">Zinc</keyword>
<dbReference type="EMBL" id="CP093347">
    <property type="protein sequence ID" value="WOH03046.1"/>
    <property type="molecule type" value="Genomic_DNA"/>
</dbReference>
<evidence type="ECO:0000256" key="9">
    <source>
        <dbReference type="PROSITE-ProRule" id="PRU00024"/>
    </source>
</evidence>
<dbReference type="GO" id="GO:0009640">
    <property type="term" value="P:photomorphogenesis"/>
    <property type="evidence" value="ECO:0007669"/>
    <property type="project" value="TreeGrafter"/>
</dbReference>
<dbReference type="InterPro" id="IPR049808">
    <property type="entry name" value="CONSTANS-like_Bbox1"/>
</dbReference>
<keyword evidence="4 9" id="KW-0863">Zinc-finger</keyword>
<accession>A0AAF0XB33</accession>
<dbReference type="CDD" id="cd19821">
    <property type="entry name" value="Bbox1_BBX-like"/>
    <property type="match status" value="2"/>
</dbReference>
<dbReference type="GO" id="GO:0008270">
    <property type="term" value="F:zinc ion binding"/>
    <property type="evidence" value="ECO:0007669"/>
    <property type="project" value="UniProtKB-KW"/>
</dbReference>
<dbReference type="Gene3D" id="3.30.160.60">
    <property type="entry name" value="Classic Zinc Finger"/>
    <property type="match status" value="1"/>
</dbReference>
<name>A0AAF0XB33_DAUCS</name>
<proteinExistence type="predicted"/>
<dbReference type="PROSITE" id="PS50119">
    <property type="entry name" value="ZF_BBOX"/>
    <property type="match status" value="2"/>
</dbReference>
<feature type="domain" description="B box-type" evidence="11">
    <location>
        <begin position="1"/>
        <end position="47"/>
    </location>
</feature>
<dbReference type="Pfam" id="PF00643">
    <property type="entry name" value="zf-B_box"/>
    <property type="match status" value="1"/>
</dbReference>
<keyword evidence="3" id="KW-0677">Repeat</keyword>
<evidence type="ECO:0000256" key="2">
    <source>
        <dbReference type="ARBA" id="ARBA00022723"/>
    </source>
</evidence>
<evidence type="ECO:0000313" key="13">
    <source>
        <dbReference type="Proteomes" id="UP000077755"/>
    </source>
</evidence>
<protein>
    <recommendedName>
        <fullName evidence="11">B box-type domain-containing protein</fullName>
    </recommendedName>
</protein>
<keyword evidence="6" id="KW-0805">Transcription regulation</keyword>
<gene>
    <name evidence="12" type="ORF">DCAR_0522437</name>
</gene>
<dbReference type="GO" id="GO:0005634">
    <property type="term" value="C:nucleus"/>
    <property type="evidence" value="ECO:0007669"/>
    <property type="project" value="UniProtKB-SubCell"/>
</dbReference>
<evidence type="ECO:0000256" key="10">
    <source>
        <dbReference type="SAM" id="MobiDB-lite"/>
    </source>
</evidence>
<evidence type="ECO:0000256" key="7">
    <source>
        <dbReference type="ARBA" id="ARBA00023163"/>
    </source>
</evidence>
<dbReference type="SMART" id="SM00336">
    <property type="entry name" value="BBOX"/>
    <property type="match status" value="2"/>
</dbReference>
<evidence type="ECO:0000313" key="12">
    <source>
        <dbReference type="EMBL" id="WOH03046.1"/>
    </source>
</evidence>
<dbReference type="Proteomes" id="UP000077755">
    <property type="component" value="Chromosome 5"/>
</dbReference>